<evidence type="ECO:0000313" key="2">
    <source>
        <dbReference type="Proteomes" id="UP001595925"/>
    </source>
</evidence>
<comment type="caution">
    <text evidence="1">The sequence shown here is derived from an EMBL/GenBank/DDBJ whole genome shotgun (WGS) entry which is preliminary data.</text>
</comment>
<dbReference type="EMBL" id="JBHSJG010000047">
    <property type="protein sequence ID" value="MFC4989367.1"/>
    <property type="molecule type" value="Genomic_DNA"/>
</dbReference>
<reference evidence="1 2" key="1">
    <citation type="journal article" date="2019" name="Int. J. Syst. Evol. Microbiol.">
        <title>The Global Catalogue of Microorganisms (GCM) 10K type strain sequencing project: providing services to taxonomists for standard genome sequencing and annotation.</title>
        <authorList>
            <consortium name="The Broad Institute Genomics Platform"/>
            <consortium name="The Broad Institute Genome Sequencing Center for Infectious Disease"/>
            <person name="Wu L."/>
            <person name="Ma J."/>
        </authorList>
    </citation>
    <scope>NUCLEOTIDE SEQUENCE [LARGE SCALE GENOMIC DNA]</scope>
    <source>
        <strain evidence="1 2">CGMCC 1.15824</strain>
    </source>
</reference>
<sequence length="221" mass="25044">MVDAVKTVIQQTFDDARVVTIEQDNWYPDLQLRTDTLIPYENDAMIEVKTEAEATHTETVGDETFYHKRVPDVIPCLDGTLTEAGFAAEPYRHDYAGIRVLGWERNLRWFQPGDYLKLYKWRTPIEVTHVCLPDDRPPRDFPLPVTPNGDYIGSASLHLGLSGQRGGEYLLDYQDETAALYERDSSDDTVLVKTTEPSRVIFVGNPETGPRLNDTSTDPAH</sequence>
<dbReference type="AlphaFoldDB" id="A0ABD5QHX2"/>
<proteinExistence type="predicted"/>
<keyword evidence="2" id="KW-1185">Reference proteome</keyword>
<evidence type="ECO:0000313" key="1">
    <source>
        <dbReference type="EMBL" id="MFC4989367.1"/>
    </source>
</evidence>
<dbReference type="RefSeq" id="WP_224829182.1">
    <property type="nucleotide sequence ID" value="NZ_JAIVEF010000017.1"/>
</dbReference>
<organism evidence="1 2">
    <name type="scientific">Saliphagus infecundisoli</name>
    <dbReference type="NCBI Taxonomy" id="1849069"/>
    <lineage>
        <taxon>Archaea</taxon>
        <taxon>Methanobacteriati</taxon>
        <taxon>Methanobacteriota</taxon>
        <taxon>Stenosarchaea group</taxon>
        <taxon>Halobacteria</taxon>
        <taxon>Halobacteriales</taxon>
        <taxon>Natrialbaceae</taxon>
        <taxon>Saliphagus</taxon>
    </lineage>
</organism>
<protein>
    <submittedName>
        <fullName evidence="1">Uncharacterized protein</fullName>
    </submittedName>
</protein>
<gene>
    <name evidence="1" type="ORF">ACFPFO_16715</name>
</gene>
<name>A0ABD5QHX2_9EURY</name>
<accession>A0ABD5QHX2</accession>
<dbReference type="Proteomes" id="UP001595925">
    <property type="component" value="Unassembled WGS sequence"/>
</dbReference>